<accession>A0A4V3D0A3</accession>
<keyword evidence="3" id="KW-0804">Transcription</keyword>
<dbReference type="EMBL" id="SNXZ01000001">
    <property type="protein sequence ID" value="TDQ05045.1"/>
    <property type="molecule type" value="Genomic_DNA"/>
</dbReference>
<dbReference type="GO" id="GO:0003677">
    <property type="term" value="F:DNA binding"/>
    <property type="evidence" value="ECO:0007669"/>
    <property type="project" value="UniProtKB-KW"/>
</dbReference>
<protein>
    <submittedName>
        <fullName evidence="5">CRP-like cAMP-binding protein</fullName>
    </submittedName>
</protein>
<reference evidence="5 6" key="1">
    <citation type="submission" date="2019-03" db="EMBL/GenBank/DDBJ databases">
        <title>Genomic Encyclopedia of Type Strains, Phase IV (KMG-IV): sequencing the most valuable type-strain genomes for metagenomic binning, comparative biology and taxonomic classification.</title>
        <authorList>
            <person name="Goeker M."/>
        </authorList>
    </citation>
    <scope>NUCLEOTIDE SEQUENCE [LARGE SCALE GENOMIC DNA]</scope>
    <source>
        <strain evidence="5 6">DSM 45361</strain>
    </source>
</reference>
<name>A0A4V3D0A3_LABRH</name>
<evidence type="ECO:0000313" key="6">
    <source>
        <dbReference type="Proteomes" id="UP000295444"/>
    </source>
</evidence>
<evidence type="ECO:0000256" key="1">
    <source>
        <dbReference type="ARBA" id="ARBA00023015"/>
    </source>
</evidence>
<evidence type="ECO:0000259" key="4">
    <source>
        <dbReference type="PROSITE" id="PS51063"/>
    </source>
</evidence>
<dbReference type="InterPro" id="IPR014710">
    <property type="entry name" value="RmlC-like_jellyroll"/>
</dbReference>
<evidence type="ECO:0000313" key="5">
    <source>
        <dbReference type="EMBL" id="TDQ05045.1"/>
    </source>
</evidence>
<feature type="domain" description="HTH crp-type" evidence="4">
    <location>
        <begin position="146"/>
        <end position="222"/>
    </location>
</feature>
<keyword evidence="6" id="KW-1185">Reference proteome</keyword>
<dbReference type="InterPro" id="IPR012318">
    <property type="entry name" value="HTH_CRP"/>
</dbReference>
<evidence type="ECO:0000256" key="3">
    <source>
        <dbReference type="ARBA" id="ARBA00023163"/>
    </source>
</evidence>
<dbReference type="Pfam" id="PF13545">
    <property type="entry name" value="HTH_Crp_2"/>
    <property type="match status" value="1"/>
</dbReference>
<dbReference type="InterPro" id="IPR036388">
    <property type="entry name" value="WH-like_DNA-bd_sf"/>
</dbReference>
<dbReference type="SMART" id="SM00419">
    <property type="entry name" value="HTH_CRP"/>
    <property type="match status" value="1"/>
</dbReference>
<gene>
    <name evidence="5" type="ORF">EV186_1011009</name>
</gene>
<dbReference type="PROSITE" id="PS51063">
    <property type="entry name" value="HTH_CRP_2"/>
    <property type="match status" value="1"/>
</dbReference>
<keyword evidence="1" id="KW-0805">Transcription regulation</keyword>
<dbReference type="SUPFAM" id="SSF46785">
    <property type="entry name" value="Winged helix' DNA-binding domain"/>
    <property type="match status" value="1"/>
</dbReference>
<proteinExistence type="predicted"/>
<comment type="caution">
    <text evidence="5">The sequence shown here is derived from an EMBL/GenBank/DDBJ whole genome shotgun (WGS) entry which is preliminary data.</text>
</comment>
<dbReference type="Gene3D" id="1.10.10.10">
    <property type="entry name" value="Winged helix-like DNA-binding domain superfamily/Winged helix DNA-binding domain"/>
    <property type="match status" value="1"/>
</dbReference>
<dbReference type="AlphaFoldDB" id="A0A4V3D0A3"/>
<dbReference type="Proteomes" id="UP000295444">
    <property type="component" value="Unassembled WGS sequence"/>
</dbReference>
<dbReference type="Gene3D" id="2.60.120.10">
    <property type="entry name" value="Jelly Rolls"/>
    <property type="match status" value="1"/>
</dbReference>
<evidence type="ECO:0000256" key="2">
    <source>
        <dbReference type="ARBA" id="ARBA00023125"/>
    </source>
</evidence>
<organism evidence="5 6">
    <name type="scientific">Labedaea rhizosphaerae</name>
    <dbReference type="NCBI Taxonomy" id="598644"/>
    <lineage>
        <taxon>Bacteria</taxon>
        <taxon>Bacillati</taxon>
        <taxon>Actinomycetota</taxon>
        <taxon>Actinomycetes</taxon>
        <taxon>Pseudonocardiales</taxon>
        <taxon>Pseudonocardiaceae</taxon>
        <taxon>Labedaea</taxon>
    </lineage>
</organism>
<sequence>MVVRACWPKHTFMGRIGDLESKVLAVSRPTPTQANAAMLLQGNAVTRLLLVTGGHVRVHRAALANGPTMLLDILGAGDLVALEDLVVGSRSHATYLCGPKLASVRAISLADFARLRAENPRIEQAVVWTIATQLRERDAALALASHKVRNRVIMFLRWLAAAHGREDTETGAVLIDVGFTQPDIAAAVGAAPAQVSAVLSSLRDNGFIAIGYRSLHVLADLRKAVDGVSAAGNGSPPG</sequence>
<dbReference type="InterPro" id="IPR036390">
    <property type="entry name" value="WH_DNA-bd_sf"/>
</dbReference>
<dbReference type="SUPFAM" id="SSF51206">
    <property type="entry name" value="cAMP-binding domain-like"/>
    <property type="match status" value="1"/>
</dbReference>
<keyword evidence="2" id="KW-0238">DNA-binding</keyword>
<dbReference type="InterPro" id="IPR018490">
    <property type="entry name" value="cNMP-bd_dom_sf"/>
</dbReference>
<dbReference type="GO" id="GO:0006355">
    <property type="term" value="P:regulation of DNA-templated transcription"/>
    <property type="evidence" value="ECO:0007669"/>
    <property type="project" value="InterPro"/>
</dbReference>